<sequence>MAVDYSKFQNLDSDIDSDEEVHPNIDKKSWLRLRREQRRLEKQRKAERLREIESMGCPPEMEEERAALADELCPRVKEKTSSEAISKPIDIDYTEHLLYLLEHNTVSDFNAYIESNLLCLESFEEVTLLSLSQNIKDGNDNGARLLSKIALYLKYARLHGKEFMRRLAEGLQKESYMTSFEEECECHFQDCKRVIAEMSSEESQNKGRRCFQNKARMRNSIKVLCLHSEAGTHSVLYKECMLTENVRSMLFPIHNESFNIEILSTPHSIYSPNYYNRVDLYAYSQGGNVFFSLTPLALETDVVAISGLFFGRLKEFINTYFEHEICRLDAICAREDKKYFYLAGFYFKHNFYDKALFFADRALKSGKLEDPEIASMLENKTHIQFLQKKNVDNVKVVNVINLYGHKTEDVLCFIAEIESHIDTASLVFLTKLVDPKSLRYLERIYFFYKCARIFSDRGKRRLAIANYVNAYFSIQDGYNIDTKVRLYERSLDCVERNWKPVIASVIEKVACNEEEELKILMRKDGYMNLCHRTEYSAAEHGEYFTFRVESFDNIVCFSERGALYAGSGTFDDNSVYYTEFVRMAVVSKIKDLELLQIGGCLLDAGQHTVADSKEDIDIFKTVKRGVSTINIHCPRSVCLRHIKFRAGDSHFVTAVKDIRLIRMRPVFTYRITEMTCMHHELRLGFEVMAGENRRPKIFCPENAAQVLFGDSNRHFSVVVVEKHLRSEPIHILCELDRGVYKKYIFRRDGRRYTAR</sequence>
<dbReference type="AlphaFoldDB" id="A0AAW2H8A4"/>
<dbReference type="InterPro" id="IPR013855">
    <property type="entry name" value="Cdc37_N_dom"/>
</dbReference>
<organism evidence="3">
    <name type="scientific">Menopon gallinae</name>
    <name type="common">poultry shaft louse</name>
    <dbReference type="NCBI Taxonomy" id="328185"/>
    <lineage>
        <taxon>Eukaryota</taxon>
        <taxon>Metazoa</taxon>
        <taxon>Ecdysozoa</taxon>
        <taxon>Arthropoda</taxon>
        <taxon>Hexapoda</taxon>
        <taxon>Insecta</taxon>
        <taxon>Pterygota</taxon>
        <taxon>Neoptera</taxon>
        <taxon>Paraneoptera</taxon>
        <taxon>Psocodea</taxon>
        <taxon>Troctomorpha</taxon>
        <taxon>Phthiraptera</taxon>
        <taxon>Amblycera</taxon>
        <taxon>Menoponidae</taxon>
        <taxon>Menopon</taxon>
    </lineage>
</organism>
<dbReference type="EMBL" id="JARGDH010000006">
    <property type="protein sequence ID" value="KAL0265902.1"/>
    <property type="molecule type" value="Genomic_DNA"/>
</dbReference>
<feature type="domain" description="Cdc37 N-terminal" evidence="2">
    <location>
        <begin position="2"/>
        <end position="183"/>
    </location>
</feature>
<reference evidence="3" key="1">
    <citation type="journal article" date="2024" name="Gigascience">
        <title>Chromosome-level genome of the poultry shaft louse Menopon gallinae provides insight into the host-switching and adaptive evolution of parasitic lice.</title>
        <authorList>
            <person name="Xu Y."/>
            <person name="Ma L."/>
            <person name="Liu S."/>
            <person name="Liang Y."/>
            <person name="Liu Q."/>
            <person name="He Z."/>
            <person name="Tian L."/>
            <person name="Duan Y."/>
            <person name="Cai W."/>
            <person name="Li H."/>
            <person name="Song F."/>
        </authorList>
    </citation>
    <scope>NUCLEOTIDE SEQUENCE</scope>
    <source>
        <strain evidence="3">Cailab_2023a</strain>
    </source>
</reference>
<evidence type="ECO:0000256" key="1">
    <source>
        <dbReference type="SAM" id="MobiDB-lite"/>
    </source>
</evidence>
<accession>A0AAW2H8A4</accession>
<evidence type="ECO:0000259" key="2">
    <source>
        <dbReference type="SMART" id="SM01071"/>
    </source>
</evidence>
<protein>
    <recommendedName>
        <fullName evidence="2">Cdc37 N-terminal domain-containing protein</fullName>
    </recommendedName>
</protein>
<dbReference type="SMART" id="SM01071">
    <property type="entry name" value="CDC37_N"/>
    <property type="match status" value="1"/>
</dbReference>
<feature type="region of interest" description="Disordered" evidence="1">
    <location>
        <begin position="1"/>
        <end position="21"/>
    </location>
</feature>
<evidence type="ECO:0000313" key="3">
    <source>
        <dbReference type="EMBL" id="KAL0265902.1"/>
    </source>
</evidence>
<dbReference type="Pfam" id="PF03234">
    <property type="entry name" value="CDC37_N"/>
    <property type="match status" value="1"/>
</dbReference>
<proteinExistence type="predicted"/>
<name>A0AAW2H8A4_9NEOP</name>
<comment type="caution">
    <text evidence="3">The sequence shown here is derived from an EMBL/GenBank/DDBJ whole genome shotgun (WGS) entry which is preliminary data.</text>
</comment>
<dbReference type="GO" id="GO:0019901">
    <property type="term" value="F:protein kinase binding"/>
    <property type="evidence" value="ECO:0007669"/>
    <property type="project" value="InterPro"/>
</dbReference>
<gene>
    <name evidence="3" type="ORF">PYX00_011619</name>
</gene>